<evidence type="ECO:0000256" key="15">
    <source>
        <dbReference type="ARBA" id="ARBA00048238"/>
    </source>
</evidence>
<evidence type="ECO:0000256" key="7">
    <source>
        <dbReference type="ARBA" id="ARBA00022840"/>
    </source>
</evidence>
<dbReference type="GO" id="GO:0046872">
    <property type="term" value="F:metal ion binding"/>
    <property type="evidence" value="ECO:0007669"/>
    <property type="project" value="UniProtKB-UniRule"/>
</dbReference>
<comment type="catalytic activity">
    <reaction evidence="2 17 18">
        <text>(6R)-NADPHX = (6S)-NADPHX</text>
        <dbReference type="Rhea" id="RHEA:32227"/>
        <dbReference type="ChEBI" id="CHEBI:64076"/>
        <dbReference type="ChEBI" id="CHEBI:64077"/>
        <dbReference type="EC" id="5.1.99.6"/>
    </reaction>
</comment>
<keyword evidence="11 17" id="KW-0413">Isomerase</keyword>
<dbReference type="PROSITE" id="PS01050">
    <property type="entry name" value="YJEF_C_2"/>
    <property type="match status" value="1"/>
</dbReference>
<dbReference type="Proteomes" id="UP000245014">
    <property type="component" value="Unassembled WGS sequence"/>
</dbReference>
<keyword evidence="12 18" id="KW-0456">Lyase</keyword>
<comment type="similarity">
    <text evidence="3 18">In the N-terminal section; belongs to the NnrE/AIBP family.</text>
</comment>
<dbReference type="NCBIfam" id="TIGR00196">
    <property type="entry name" value="yjeF_cterm"/>
    <property type="match status" value="1"/>
</dbReference>
<keyword evidence="5 17" id="KW-0479">Metal-binding</keyword>
<dbReference type="Pfam" id="PF03853">
    <property type="entry name" value="YjeF_N"/>
    <property type="match status" value="1"/>
</dbReference>
<evidence type="ECO:0000259" key="19">
    <source>
        <dbReference type="PROSITE" id="PS51383"/>
    </source>
</evidence>
<dbReference type="Gene3D" id="3.40.1190.20">
    <property type="match status" value="1"/>
</dbReference>
<comment type="catalytic activity">
    <reaction evidence="15 18">
        <text>(6S)-NADHX + ADP = AMP + phosphate + NADH + H(+)</text>
        <dbReference type="Rhea" id="RHEA:32223"/>
        <dbReference type="ChEBI" id="CHEBI:15378"/>
        <dbReference type="ChEBI" id="CHEBI:43474"/>
        <dbReference type="ChEBI" id="CHEBI:57945"/>
        <dbReference type="ChEBI" id="CHEBI:64074"/>
        <dbReference type="ChEBI" id="CHEBI:456215"/>
        <dbReference type="ChEBI" id="CHEBI:456216"/>
        <dbReference type="EC" id="4.2.1.136"/>
    </reaction>
</comment>
<keyword evidence="8 17" id="KW-0521">NADP</keyword>
<evidence type="ECO:0000313" key="21">
    <source>
        <dbReference type="EMBL" id="PWE23472.1"/>
    </source>
</evidence>
<evidence type="ECO:0000256" key="5">
    <source>
        <dbReference type="ARBA" id="ARBA00022723"/>
    </source>
</evidence>
<evidence type="ECO:0000256" key="11">
    <source>
        <dbReference type="ARBA" id="ARBA00023235"/>
    </source>
</evidence>
<dbReference type="AlphaFoldDB" id="A0A2U2C355"/>
<proteinExistence type="inferred from homology"/>
<feature type="binding site" evidence="17">
    <location>
        <begin position="117"/>
        <end position="123"/>
    </location>
    <ligand>
        <name>(6S)-NADPHX</name>
        <dbReference type="ChEBI" id="CHEBI:64076"/>
    </ligand>
</feature>
<keyword evidence="9 17" id="KW-0630">Potassium</keyword>
<keyword evidence="10 17" id="KW-0520">NAD</keyword>
<comment type="caution">
    <text evidence="17">Lacks conserved residue(s) required for the propagation of feature annotation.</text>
</comment>
<comment type="catalytic activity">
    <reaction evidence="1 17 18">
        <text>(6R)-NADHX = (6S)-NADHX</text>
        <dbReference type="Rhea" id="RHEA:32215"/>
        <dbReference type="ChEBI" id="CHEBI:64074"/>
        <dbReference type="ChEBI" id="CHEBI:64075"/>
        <dbReference type="EC" id="5.1.99.6"/>
    </reaction>
</comment>
<comment type="function">
    <text evidence="14 18">Bifunctional enzyme that catalyzes the epimerization of the S- and R-forms of NAD(P)HX and the dehydration of the S-form of NAD(P)HX at the expense of ADP, which is converted to AMP. This allows the repair of both epimers of NAD(P)HX, a damaged form of NAD(P)H that is a result of enzymatic or heat-dependent hydration.</text>
</comment>
<dbReference type="NCBIfam" id="TIGR00197">
    <property type="entry name" value="yjeF_nterm"/>
    <property type="match status" value="1"/>
</dbReference>
<feature type="binding site" evidence="17">
    <location>
        <position position="57"/>
    </location>
    <ligand>
        <name>K(+)</name>
        <dbReference type="ChEBI" id="CHEBI:29103"/>
    </ligand>
</feature>
<feature type="domain" description="YjeF C-terminal" evidence="19">
    <location>
        <begin position="210"/>
        <end position="461"/>
    </location>
</feature>
<dbReference type="RefSeq" id="WP_109065872.1">
    <property type="nucleotide sequence ID" value="NZ_QEYG01000019.1"/>
</dbReference>
<keyword evidence="6 17" id="KW-0547">Nucleotide-binding</keyword>
<dbReference type="PROSITE" id="PS51383">
    <property type="entry name" value="YJEF_C_3"/>
    <property type="match status" value="1"/>
</dbReference>
<dbReference type="PANTHER" id="PTHR12592:SF0">
    <property type="entry name" value="ATP-DEPENDENT (S)-NAD(P)H-HYDRATE DEHYDRATASE"/>
    <property type="match status" value="1"/>
</dbReference>
<name>A0A2U2C355_9BACT</name>
<dbReference type="EC" id="5.1.99.6" evidence="17"/>
<evidence type="ECO:0000256" key="14">
    <source>
        <dbReference type="ARBA" id="ARBA00025153"/>
    </source>
</evidence>
<dbReference type="InterPro" id="IPR017953">
    <property type="entry name" value="Carbohydrate_kinase_pred_CS"/>
</dbReference>
<dbReference type="SUPFAM" id="SSF53613">
    <property type="entry name" value="Ribokinase-like"/>
    <property type="match status" value="1"/>
</dbReference>
<dbReference type="Gene3D" id="3.40.50.10260">
    <property type="entry name" value="YjeF N-terminal domain"/>
    <property type="match status" value="1"/>
</dbReference>
<feature type="domain" description="YjeF N-terminal" evidence="20">
    <location>
        <begin position="8"/>
        <end position="202"/>
    </location>
</feature>
<dbReference type="STRING" id="28200.GCA_001572935_01577"/>
<evidence type="ECO:0000256" key="16">
    <source>
        <dbReference type="ARBA" id="ARBA00049209"/>
    </source>
</evidence>
<accession>A0A2U2C355</accession>
<feature type="binding site" evidence="17">
    <location>
        <position position="113"/>
    </location>
    <ligand>
        <name>K(+)</name>
        <dbReference type="ChEBI" id="CHEBI:29103"/>
    </ligand>
</feature>
<organism evidence="21 22">
    <name type="scientific">Aliarcobacter skirrowii</name>
    <dbReference type="NCBI Taxonomy" id="28200"/>
    <lineage>
        <taxon>Bacteria</taxon>
        <taxon>Pseudomonadati</taxon>
        <taxon>Campylobacterota</taxon>
        <taxon>Epsilonproteobacteria</taxon>
        <taxon>Campylobacterales</taxon>
        <taxon>Arcobacteraceae</taxon>
        <taxon>Aliarcobacter</taxon>
    </lineage>
</organism>
<dbReference type="CDD" id="cd01171">
    <property type="entry name" value="YXKO-related"/>
    <property type="match status" value="1"/>
</dbReference>
<dbReference type="InterPro" id="IPR004443">
    <property type="entry name" value="YjeF_N_dom"/>
</dbReference>
<keyword evidence="13" id="KW-0511">Multifunctional enzyme</keyword>
<protein>
    <recommendedName>
        <fullName evidence="17">NAD(P)H-hydrate epimerase</fullName>
        <ecNumber evidence="17">5.1.99.6</ecNumber>
    </recommendedName>
    <alternativeName>
        <fullName evidence="17">NAD(P)HX epimerase</fullName>
    </alternativeName>
</protein>
<evidence type="ECO:0000256" key="8">
    <source>
        <dbReference type="ARBA" id="ARBA00022857"/>
    </source>
</evidence>
<comment type="cofactor">
    <cofactor evidence="17 18">
        <name>K(+)</name>
        <dbReference type="ChEBI" id="CHEBI:29103"/>
    </cofactor>
    <text evidence="17 18">Binds 1 potassium ion per subunit.</text>
</comment>
<comment type="function">
    <text evidence="17">Catalyzes the epimerization of the S- and R-forms of NAD(P)HX, a damaged form of NAD(P)H that is a result of enzymatic or heat-dependent hydration. This is a prerequisite for the S-specific NAD(P)H-hydrate dehydratase to allow the repair of both epimers of NAD(P)HX.</text>
</comment>
<keyword evidence="7 18" id="KW-0067">ATP-binding</keyword>
<feature type="binding site" evidence="17">
    <location>
        <begin position="56"/>
        <end position="60"/>
    </location>
    <ligand>
        <name>(6S)-NADPHX</name>
        <dbReference type="ChEBI" id="CHEBI:64076"/>
    </ligand>
</feature>
<comment type="similarity">
    <text evidence="17">Belongs to the NnrE/AIBP family.</text>
</comment>
<feature type="binding site" evidence="17">
    <location>
        <position position="146"/>
    </location>
    <ligand>
        <name>(6S)-NADPHX</name>
        <dbReference type="ChEBI" id="CHEBI:64076"/>
    </ligand>
</feature>
<evidence type="ECO:0000256" key="3">
    <source>
        <dbReference type="ARBA" id="ARBA00006001"/>
    </source>
</evidence>
<evidence type="ECO:0000256" key="18">
    <source>
        <dbReference type="PIRNR" id="PIRNR017184"/>
    </source>
</evidence>
<evidence type="ECO:0000256" key="13">
    <source>
        <dbReference type="ARBA" id="ARBA00023268"/>
    </source>
</evidence>
<dbReference type="InterPro" id="IPR030677">
    <property type="entry name" value="Nnr"/>
</dbReference>
<evidence type="ECO:0000256" key="4">
    <source>
        <dbReference type="ARBA" id="ARBA00009524"/>
    </source>
</evidence>
<evidence type="ECO:0000259" key="20">
    <source>
        <dbReference type="PROSITE" id="PS51385"/>
    </source>
</evidence>
<dbReference type="PROSITE" id="PS51385">
    <property type="entry name" value="YJEF_N"/>
    <property type="match status" value="1"/>
</dbReference>
<reference evidence="21 22" key="1">
    <citation type="submission" date="2018-05" db="EMBL/GenBank/DDBJ databases">
        <title>Antimicrobial susceptibility testing and genomic analysis of Arcobacter skirrowii strains and one Arcobacter butzleri isolated from German poultry farms.</title>
        <authorList>
            <person name="Haenel I."/>
            <person name="Hotzel H."/>
            <person name="Tomaso H."/>
            <person name="Busch A."/>
        </authorList>
    </citation>
    <scope>NUCLEOTIDE SEQUENCE [LARGE SCALE GENOMIC DNA]</scope>
    <source>
        <strain evidence="22">v</strain>
    </source>
</reference>
<dbReference type="Pfam" id="PF01256">
    <property type="entry name" value="Carb_kinase"/>
    <property type="match status" value="1"/>
</dbReference>
<dbReference type="InterPro" id="IPR029056">
    <property type="entry name" value="Ribokinase-like"/>
</dbReference>
<sequence>MKKIFDEVQSLDKRAVEKYFLSEDILMENAALSIFNFIKKNFKKDKSVLIVCGSGNNGADGLALARLLQNNYEVKVLQYTKTKSPMAKIQEKRAKAIGVEFVTKLEKCDILVDAIFGTGLNKDISFEAKTLLKEMNKLDAYKIACDIPSGINKDGLIKEICFKANATITMGAYKTSLFGDLVKDFVGKIKVANLGIHSDFFQTSSNKYLLSKSDLKLPNRESKNSNKGSFGHLNIISGEKEGASIISSEAAFSFGVGLVTVIRKNKILTPSFLMQSKDFSKNCTAIAFGMGLGFIEDSLLDKIVALKLPKLLDADIFYNNRVLEFLEQDCVLTPHPKEFISLLKLTNLADITIEELQKRRFFYVEKFTQKYPNVTILLKGANVIIAKNNNIFVNIFGSSKLSKGGSGDVLSGLIASLLAQGYSSLDATISGSLAHTLSAKRYKKRSYSMTPRDIIEGVKIL</sequence>
<dbReference type="HAMAP" id="MF_01966">
    <property type="entry name" value="NADHX_epimerase"/>
    <property type="match status" value="1"/>
</dbReference>
<dbReference type="InterPro" id="IPR036652">
    <property type="entry name" value="YjeF_N_dom_sf"/>
</dbReference>
<evidence type="ECO:0000256" key="10">
    <source>
        <dbReference type="ARBA" id="ARBA00023027"/>
    </source>
</evidence>
<evidence type="ECO:0000256" key="12">
    <source>
        <dbReference type="ARBA" id="ARBA00023239"/>
    </source>
</evidence>
<dbReference type="SUPFAM" id="SSF64153">
    <property type="entry name" value="YjeF N-terminal domain-like"/>
    <property type="match status" value="1"/>
</dbReference>
<dbReference type="GO" id="GO:0052856">
    <property type="term" value="F:NAD(P)HX epimerase activity"/>
    <property type="evidence" value="ECO:0007669"/>
    <property type="project" value="UniProtKB-UniRule"/>
</dbReference>
<dbReference type="GO" id="GO:0052855">
    <property type="term" value="F:ADP-dependent NAD(P)H-hydrate dehydratase activity"/>
    <property type="evidence" value="ECO:0007669"/>
    <property type="project" value="UniProtKB-UniRule"/>
</dbReference>
<dbReference type="GO" id="GO:0110051">
    <property type="term" value="P:metabolite repair"/>
    <property type="evidence" value="ECO:0007669"/>
    <property type="project" value="TreeGrafter"/>
</dbReference>
<comment type="caution">
    <text evidence="21">The sequence shown here is derived from an EMBL/GenBank/DDBJ whole genome shotgun (WGS) entry which is preliminary data.</text>
</comment>
<dbReference type="PANTHER" id="PTHR12592">
    <property type="entry name" value="ATP-DEPENDENT (S)-NAD(P)H-HYDRATE DEHYDRATASE FAMILY MEMBER"/>
    <property type="match status" value="1"/>
</dbReference>
<evidence type="ECO:0000313" key="22">
    <source>
        <dbReference type="Proteomes" id="UP000245014"/>
    </source>
</evidence>
<evidence type="ECO:0000256" key="6">
    <source>
        <dbReference type="ARBA" id="ARBA00022741"/>
    </source>
</evidence>
<evidence type="ECO:0000256" key="1">
    <source>
        <dbReference type="ARBA" id="ARBA00000013"/>
    </source>
</evidence>
<evidence type="ECO:0000256" key="9">
    <source>
        <dbReference type="ARBA" id="ARBA00022958"/>
    </source>
</evidence>
<comment type="similarity">
    <text evidence="4 18">In the C-terminal section; belongs to the NnrD/CARKD family.</text>
</comment>
<evidence type="ECO:0000256" key="2">
    <source>
        <dbReference type="ARBA" id="ARBA00000909"/>
    </source>
</evidence>
<dbReference type="PIRSF" id="PIRSF017184">
    <property type="entry name" value="Nnr"/>
    <property type="match status" value="1"/>
</dbReference>
<dbReference type="InterPro" id="IPR000631">
    <property type="entry name" value="CARKD"/>
</dbReference>
<dbReference type="EMBL" id="QEYI01000001">
    <property type="protein sequence ID" value="PWE23472.1"/>
    <property type="molecule type" value="Genomic_DNA"/>
</dbReference>
<evidence type="ECO:0000256" key="17">
    <source>
        <dbReference type="HAMAP-Rule" id="MF_01966"/>
    </source>
</evidence>
<gene>
    <name evidence="17" type="primary">nnrE</name>
    <name evidence="21" type="ORF">DF188_01995</name>
</gene>
<feature type="binding site" evidence="17">
    <location>
        <position position="149"/>
    </location>
    <ligand>
        <name>K(+)</name>
        <dbReference type="ChEBI" id="CHEBI:29103"/>
    </ligand>
</feature>
<comment type="catalytic activity">
    <reaction evidence="16 18">
        <text>(6S)-NADPHX + ADP = AMP + phosphate + NADPH + H(+)</text>
        <dbReference type="Rhea" id="RHEA:32235"/>
        <dbReference type="ChEBI" id="CHEBI:15378"/>
        <dbReference type="ChEBI" id="CHEBI:43474"/>
        <dbReference type="ChEBI" id="CHEBI:57783"/>
        <dbReference type="ChEBI" id="CHEBI:64076"/>
        <dbReference type="ChEBI" id="CHEBI:456215"/>
        <dbReference type="ChEBI" id="CHEBI:456216"/>
        <dbReference type="EC" id="4.2.1.136"/>
    </reaction>
</comment>
<dbReference type="GO" id="GO:0005524">
    <property type="term" value="F:ATP binding"/>
    <property type="evidence" value="ECO:0007669"/>
    <property type="project" value="UniProtKB-UniRule"/>
</dbReference>